<dbReference type="EMBL" id="KN827256">
    <property type="protein sequence ID" value="KIK76868.1"/>
    <property type="molecule type" value="Genomic_DNA"/>
</dbReference>
<organism evidence="1 2">
    <name type="scientific">Paxillus rubicundulus Ve08.2h10</name>
    <dbReference type="NCBI Taxonomy" id="930991"/>
    <lineage>
        <taxon>Eukaryota</taxon>
        <taxon>Fungi</taxon>
        <taxon>Dikarya</taxon>
        <taxon>Basidiomycota</taxon>
        <taxon>Agaricomycotina</taxon>
        <taxon>Agaricomycetes</taxon>
        <taxon>Agaricomycetidae</taxon>
        <taxon>Boletales</taxon>
        <taxon>Paxilineae</taxon>
        <taxon>Paxillaceae</taxon>
        <taxon>Paxillus</taxon>
    </lineage>
</organism>
<sequence>MPKCALRNLKNLGTDASGVTKRTQLTLASQVKVLKEDVTAPPPMIHTALILNSPSFNADLLLQAASILDERSTTSSSELQ</sequence>
<evidence type="ECO:0000313" key="1">
    <source>
        <dbReference type="EMBL" id="KIK76868.1"/>
    </source>
</evidence>
<dbReference type="AlphaFoldDB" id="A0A0D0CNM8"/>
<gene>
    <name evidence="1" type="ORF">PAXRUDRAFT_17888</name>
</gene>
<accession>A0A0D0CNM8</accession>
<keyword evidence="2" id="KW-1185">Reference proteome</keyword>
<name>A0A0D0CNM8_9AGAM</name>
<dbReference type="InParanoid" id="A0A0D0CNM8"/>
<protein>
    <submittedName>
        <fullName evidence="1">Uncharacterized protein</fullName>
    </submittedName>
</protein>
<dbReference type="Proteomes" id="UP000054538">
    <property type="component" value="Unassembled WGS sequence"/>
</dbReference>
<reference evidence="1 2" key="1">
    <citation type="submission" date="2014-04" db="EMBL/GenBank/DDBJ databases">
        <authorList>
            <consortium name="DOE Joint Genome Institute"/>
            <person name="Kuo A."/>
            <person name="Kohler A."/>
            <person name="Jargeat P."/>
            <person name="Nagy L.G."/>
            <person name="Floudas D."/>
            <person name="Copeland A."/>
            <person name="Barry K.W."/>
            <person name="Cichocki N."/>
            <person name="Veneault-Fourrey C."/>
            <person name="LaButti K."/>
            <person name="Lindquist E.A."/>
            <person name="Lipzen A."/>
            <person name="Lundell T."/>
            <person name="Morin E."/>
            <person name="Murat C."/>
            <person name="Sun H."/>
            <person name="Tunlid A."/>
            <person name="Henrissat B."/>
            <person name="Grigoriev I.V."/>
            <person name="Hibbett D.S."/>
            <person name="Martin F."/>
            <person name="Nordberg H.P."/>
            <person name="Cantor M.N."/>
            <person name="Hua S.X."/>
        </authorList>
    </citation>
    <scope>NUCLEOTIDE SEQUENCE [LARGE SCALE GENOMIC DNA]</scope>
    <source>
        <strain evidence="1 2">Ve08.2h10</strain>
    </source>
</reference>
<dbReference type="OrthoDB" id="10492859at2759"/>
<dbReference type="HOGENOM" id="CLU_2590453_0_0_1"/>
<proteinExistence type="predicted"/>
<reference evidence="2" key="2">
    <citation type="submission" date="2015-01" db="EMBL/GenBank/DDBJ databases">
        <title>Evolutionary Origins and Diversification of the Mycorrhizal Mutualists.</title>
        <authorList>
            <consortium name="DOE Joint Genome Institute"/>
            <consortium name="Mycorrhizal Genomics Consortium"/>
            <person name="Kohler A."/>
            <person name="Kuo A."/>
            <person name="Nagy L.G."/>
            <person name="Floudas D."/>
            <person name="Copeland A."/>
            <person name="Barry K.W."/>
            <person name="Cichocki N."/>
            <person name="Veneault-Fourrey C."/>
            <person name="LaButti K."/>
            <person name="Lindquist E.A."/>
            <person name="Lipzen A."/>
            <person name="Lundell T."/>
            <person name="Morin E."/>
            <person name="Murat C."/>
            <person name="Riley R."/>
            <person name="Ohm R."/>
            <person name="Sun H."/>
            <person name="Tunlid A."/>
            <person name="Henrissat B."/>
            <person name="Grigoriev I.V."/>
            <person name="Hibbett D.S."/>
            <person name="Martin F."/>
        </authorList>
    </citation>
    <scope>NUCLEOTIDE SEQUENCE [LARGE SCALE GENOMIC DNA]</scope>
    <source>
        <strain evidence="2">Ve08.2h10</strain>
    </source>
</reference>
<evidence type="ECO:0000313" key="2">
    <source>
        <dbReference type="Proteomes" id="UP000054538"/>
    </source>
</evidence>